<dbReference type="InterPro" id="IPR003458">
    <property type="entry name" value="Phage_T4_Gp38_tail_assem"/>
</dbReference>
<dbReference type="EMBL" id="AAKTRT010000018">
    <property type="protein sequence ID" value="ECV6213640.1"/>
    <property type="molecule type" value="Genomic_DNA"/>
</dbReference>
<sequence length="145" mass="16308">MNSVTDFSYVYDAKTNGFYAISLKDYYETAGTWPENGVEITAQEHKNLMNGQSAGKVVSADSKGRPILNDMLIDYVALATAERERRMSTVTARINELVEAQEDGDITDNELAELADLREVRTRLRRLDLTNAPHIEWPEVPEDVA</sequence>
<reference evidence="1" key="1">
    <citation type="submission" date="2019-09" db="EMBL/GenBank/DDBJ databases">
        <authorList>
            <person name="Ashton P.M."/>
            <person name="Dallman T."/>
            <person name="Nair S."/>
            <person name="De Pinna E."/>
            <person name="Peters T."/>
            <person name="Grant K."/>
        </authorList>
    </citation>
    <scope>NUCLEOTIDE SEQUENCE</scope>
    <source>
        <strain evidence="1">801495</strain>
    </source>
</reference>
<dbReference type="AlphaFoldDB" id="A0A3Y7SKL3"/>
<dbReference type="Pfam" id="PF02413">
    <property type="entry name" value="Caudo_TAP"/>
    <property type="match status" value="1"/>
</dbReference>
<name>A0A3Y7SKL3_SALET</name>
<proteinExistence type="predicted"/>
<protein>
    <submittedName>
        <fullName evidence="1">Tail fiber assembly protein</fullName>
    </submittedName>
</protein>
<organism evidence="1">
    <name type="scientific">Salmonella enterica I</name>
    <dbReference type="NCBI Taxonomy" id="59201"/>
    <lineage>
        <taxon>Bacteria</taxon>
        <taxon>Pseudomonadati</taxon>
        <taxon>Pseudomonadota</taxon>
        <taxon>Gammaproteobacteria</taxon>
        <taxon>Enterobacterales</taxon>
        <taxon>Enterobacteriaceae</taxon>
        <taxon>Salmonella</taxon>
    </lineage>
</organism>
<accession>A0A3Y7SKL3</accession>
<evidence type="ECO:0000313" key="1">
    <source>
        <dbReference type="EMBL" id="ECV6213640.1"/>
    </source>
</evidence>
<comment type="caution">
    <text evidence="1">The sequence shown here is derived from an EMBL/GenBank/DDBJ whole genome shotgun (WGS) entry which is preliminary data.</text>
</comment>
<gene>
    <name evidence="1" type="ORF">F2V25_18235</name>
</gene>